<evidence type="ECO:0000313" key="1">
    <source>
        <dbReference type="EMBL" id="MDK4289889.1"/>
    </source>
</evidence>
<dbReference type="RefSeq" id="WP_126850076.1">
    <property type="nucleotide sequence ID" value="NZ_JASNTY010000005.1"/>
</dbReference>
<keyword evidence="2" id="KW-1185">Reference proteome</keyword>
<dbReference type="Pfam" id="PF22091">
    <property type="entry name" value="DUF6941"/>
    <property type="match status" value="1"/>
</dbReference>
<accession>A0ABT7FV85</accession>
<dbReference type="EMBL" id="JASNUQ010000004">
    <property type="protein sequence ID" value="MDK4289889.1"/>
    <property type="molecule type" value="Genomic_DNA"/>
</dbReference>
<name>A0ABT7FV85_9CORY</name>
<dbReference type="Proteomes" id="UP001239759">
    <property type="component" value="Unassembled WGS sequence"/>
</dbReference>
<protein>
    <submittedName>
        <fullName evidence="1">Uncharacterized protein</fullName>
    </submittedName>
</protein>
<organism evidence="1 2">
    <name type="scientific">Corynebacterium pseudodiphtheriticum</name>
    <dbReference type="NCBI Taxonomy" id="37637"/>
    <lineage>
        <taxon>Bacteria</taxon>
        <taxon>Bacillati</taxon>
        <taxon>Actinomycetota</taxon>
        <taxon>Actinomycetes</taxon>
        <taxon>Mycobacteriales</taxon>
        <taxon>Corynebacteriaceae</taxon>
        <taxon>Corynebacterium</taxon>
    </lineage>
</organism>
<evidence type="ECO:0000313" key="2">
    <source>
        <dbReference type="Proteomes" id="UP001239759"/>
    </source>
</evidence>
<proteinExistence type="predicted"/>
<comment type="caution">
    <text evidence="1">The sequence shown here is derived from an EMBL/GenBank/DDBJ whole genome shotgun (WGS) entry which is preliminary data.</text>
</comment>
<reference evidence="1 2" key="1">
    <citation type="submission" date="2023-05" db="EMBL/GenBank/DDBJ databases">
        <title>Metabolic capabilities are highly conserved among human nasal-associated Corynebacterium species in pangenomic analyses.</title>
        <authorList>
            <person name="Tran T.H."/>
            <person name="Roberts A.Q."/>
            <person name="Escapa I.F."/>
            <person name="Gao W."/>
            <person name="Conlan S."/>
            <person name="Kong H."/>
            <person name="Segre J.A."/>
            <person name="Kelly M.S."/>
            <person name="Lemon K.P."/>
        </authorList>
    </citation>
    <scope>NUCLEOTIDE SEQUENCE [LARGE SCALE GENOMIC DNA]</scope>
    <source>
        <strain evidence="1 2">KPL3772</strain>
    </source>
</reference>
<dbReference type="InterPro" id="IPR054221">
    <property type="entry name" value="DUF6941"/>
</dbReference>
<sequence length="135" mass="14716">MTAELDYAFLAEYAKTERGTITAIGASFTEVKADSFPGVVDIAVAGRVRRTEDSEAPELSISINAPSDAGDPQIEFDFKLENEDDAVRYDGKVASVFVFRGPIYIAEPGLYECNIGIDGRQARRLAFEVVSQDAE</sequence>
<gene>
    <name evidence="1" type="ORF">QPX23_03960</name>
</gene>